<feature type="region of interest" description="Disordered" evidence="1">
    <location>
        <begin position="1"/>
        <end position="121"/>
    </location>
</feature>
<gene>
    <name evidence="2" type="ORF">BJX67DRAFT_188709</name>
</gene>
<evidence type="ECO:0000313" key="3">
    <source>
        <dbReference type="Proteomes" id="UP001610432"/>
    </source>
</evidence>
<organism evidence="2 3">
    <name type="scientific">Aspergillus lucknowensis</name>
    <dbReference type="NCBI Taxonomy" id="176173"/>
    <lineage>
        <taxon>Eukaryota</taxon>
        <taxon>Fungi</taxon>
        <taxon>Dikarya</taxon>
        <taxon>Ascomycota</taxon>
        <taxon>Pezizomycotina</taxon>
        <taxon>Eurotiomycetes</taxon>
        <taxon>Eurotiomycetidae</taxon>
        <taxon>Eurotiales</taxon>
        <taxon>Aspergillaceae</taxon>
        <taxon>Aspergillus</taxon>
        <taxon>Aspergillus subgen. Nidulantes</taxon>
    </lineage>
</organism>
<sequence length="199" mass="21688">MLHPARWVRTTSPLPAGNLEDRAAQRRSTSPAAAGTAHPRMGSIYPQGPGANIATGQGGSRQSLREGPSLCCSESSHFKSRSPSAAIRPPQGHGTSEGHRILPQPRRRERADQIEASESSAGGNRWYRGGFRAGLPRRAYCRGSGSIIDLRILSSLFIAGSEYRQGISASIHIKSRVLLQPVYQFDHTYRPAIHSERIL</sequence>
<comment type="caution">
    <text evidence="2">The sequence shown here is derived from an EMBL/GenBank/DDBJ whole genome shotgun (WGS) entry which is preliminary data.</text>
</comment>
<dbReference type="Proteomes" id="UP001610432">
    <property type="component" value="Unassembled WGS sequence"/>
</dbReference>
<name>A0ABR4LKS8_9EURO</name>
<protein>
    <submittedName>
        <fullName evidence="2">Uncharacterized protein</fullName>
    </submittedName>
</protein>
<dbReference type="GeneID" id="98140361"/>
<dbReference type="EMBL" id="JBFXLQ010000034">
    <property type="protein sequence ID" value="KAL2865130.1"/>
    <property type="molecule type" value="Genomic_DNA"/>
</dbReference>
<evidence type="ECO:0000313" key="2">
    <source>
        <dbReference type="EMBL" id="KAL2865130.1"/>
    </source>
</evidence>
<dbReference type="RefSeq" id="XP_070884109.1">
    <property type="nucleotide sequence ID" value="XM_071025289.1"/>
</dbReference>
<proteinExistence type="predicted"/>
<evidence type="ECO:0000256" key="1">
    <source>
        <dbReference type="SAM" id="MobiDB-lite"/>
    </source>
</evidence>
<accession>A0ABR4LKS8</accession>
<keyword evidence="3" id="KW-1185">Reference proteome</keyword>
<reference evidence="2 3" key="1">
    <citation type="submission" date="2024-07" db="EMBL/GenBank/DDBJ databases">
        <title>Section-level genome sequencing and comparative genomics of Aspergillus sections Usti and Cavernicolus.</title>
        <authorList>
            <consortium name="Lawrence Berkeley National Laboratory"/>
            <person name="Nybo J.L."/>
            <person name="Vesth T.C."/>
            <person name="Theobald S."/>
            <person name="Frisvad J.C."/>
            <person name="Larsen T.O."/>
            <person name="Kjaerboelling I."/>
            <person name="Rothschild-Mancinelli K."/>
            <person name="Lyhne E.K."/>
            <person name="Kogle M.E."/>
            <person name="Barry K."/>
            <person name="Clum A."/>
            <person name="Na H."/>
            <person name="Ledsgaard L."/>
            <person name="Lin J."/>
            <person name="Lipzen A."/>
            <person name="Kuo A."/>
            <person name="Riley R."/>
            <person name="Mondo S."/>
            <person name="Labutti K."/>
            <person name="Haridas S."/>
            <person name="Pangalinan J."/>
            <person name="Salamov A.A."/>
            <person name="Simmons B.A."/>
            <person name="Magnuson J.K."/>
            <person name="Chen J."/>
            <person name="Drula E."/>
            <person name="Henrissat B."/>
            <person name="Wiebenga A."/>
            <person name="Lubbers R.J."/>
            <person name="Gomes A.C."/>
            <person name="Macurrencykelacurrency M.R."/>
            <person name="Stajich J."/>
            <person name="Grigoriev I.V."/>
            <person name="Mortensen U.H."/>
            <person name="De Vries R.P."/>
            <person name="Baker S.E."/>
            <person name="Andersen M.R."/>
        </authorList>
    </citation>
    <scope>NUCLEOTIDE SEQUENCE [LARGE SCALE GENOMIC DNA]</scope>
    <source>
        <strain evidence="2 3">CBS 449.75</strain>
    </source>
</reference>